<dbReference type="AlphaFoldDB" id="A0AAN8WG98"/>
<name>A0AAN8WG98_HALRR</name>
<reference evidence="2 3" key="1">
    <citation type="submission" date="2023-11" db="EMBL/GenBank/DDBJ databases">
        <title>Halocaridina rubra genome assembly.</title>
        <authorList>
            <person name="Smith C."/>
        </authorList>
    </citation>
    <scope>NUCLEOTIDE SEQUENCE [LARGE SCALE GENOMIC DNA]</scope>
    <source>
        <strain evidence="2">EP-1</strain>
        <tissue evidence="2">Whole</tissue>
    </source>
</reference>
<gene>
    <name evidence="2" type="ORF">SK128_020324</name>
</gene>
<evidence type="ECO:0000313" key="2">
    <source>
        <dbReference type="EMBL" id="KAK7065637.1"/>
    </source>
</evidence>
<feature type="non-terminal residue" evidence="2">
    <location>
        <position position="1"/>
    </location>
</feature>
<accession>A0AAN8WG98</accession>
<comment type="caution">
    <text evidence="2">The sequence shown here is derived from an EMBL/GenBank/DDBJ whole genome shotgun (WGS) entry which is preliminary data.</text>
</comment>
<dbReference type="EMBL" id="JAXCGZ010020254">
    <property type="protein sequence ID" value="KAK7065637.1"/>
    <property type="molecule type" value="Genomic_DNA"/>
</dbReference>
<organism evidence="2 3">
    <name type="scientific">Halocaridina rubra</name>
    <name type="common">Hawaiian red shrimp</name>
    <dbReference type="NCBI Taxonomy" id="373956"/>
    <lineage>
        <taxon>Eukaryota</taxon>
        <taxon>Metazoa</taxon>
        <taxon>Ecdysozoa</taxon>
        <taxon>Arthropoda</taxon>
        <taxon>Crustacea</taxon>
        <taxon>Multicrustacea</taxon>
        <taxon>Malacostraca</taxon>
        <taxon>Eumalacostraca</taxon>
        <taxon>Eucarida</taxon>
        <taxon>Decapoda</taxon>
        <taxon>Pleocyemata</taxon>
        <taxon>Caridea</taxon>
        <taxon>Atyoidea</taxon>
        <taxon>Atyidae</taxon>
        <taxon>Halocaridina</taxon>
    </lineage>
</organism>
<sequence length="64" mass="6756">ILHPRMGGTGHGGPIGRSPAGADPNSPLWCPATAVTSPVNSLHSLAWMRRDPSTSRIRGQRIVC</sequence>
<protein>
    <submittedName>
        <fullName evidence="2">Uncharacterized protein</fullName>
    </submittedName>
</protein>
<evidence type="ECO:0000313" key="3">
    <source>
        <dbReference type="Proteomes" id="UP001381693"/>
    </source>
</evidence>
<proteinExistence type="predicted"/>
<keyword evidence="3" id="KW-1185">Reference proteome</keyword>
<evidence type="ECO:0000256" key="1">
    <source>
        <dbReference type="SAM" id="MobiDB-lite"/>
    </source>
</evidence>
<feature type="region of interest" description="Disordered" evidence="1">
    <location>
        <begin position="1"/>
        <end position="29"/>
    </location>
</feature>
<dbReference type="Proteomes" id="UP001381693">
    <property type="component" value="Unassembled WGS sequence"/>
</dbReference>